<feature type="transmembrane region" description="Helical" evidence="5">
    <location>
        <begin position="41"/>
        <end position="59"/>
    </location>
</feature>
<comment type="subcellular location">
    <subcellularLocation>
        <location evidence="1">Membrane</location>
        <topology evidence="1">Multi-pass membrane protein</topology>
    </subcellularLocation>
</comment>
<feature type="transmembrane region" description="Helical" evidence="5">
    <location>
        <begin position="79"/>
        <end position="100"/>
    </location>
</feature>
<keyword evidence="4 5" id="KW-0472">Membrane</keyword>
<dbReference type="Pfam" id="PF00999">
    <property type="entry name" value="Na_H_Exchanger"/>
    <property type="match status" value="1"/>
</dbReference>
<keyword evidence="3 5" id="KW-1133">Transmembrane helix</keyword>
<evidence type="ECO:0000313" key="7">
    <source>
        <dbReference type="EMBL" id="KAG0151177.1"/>
    </source>
</evidence>
<evidence type="ECO:0000313" key="8">
    <source>
        <dbReference type="Proteomes" id="UP000886653"/>
    </source>
</evidence>
<protein>
    <recommendedName>
        <fullName evidence="6">Cation/H+ exchanger transmembrane domain-containing protein</fullName>
    </recommendedName>
</protein>
<reference evidence="7" key="1">
    <citation type="submission" date="2013-11" db="EMBL/GenBank/DDBJ databases">
        <title>Genome sequence of the fusiform rust pathogen reveals effectors for host alternation and coevolution with pine.</title>
        <authorList>
            <consortium name="DOE Joint Genome Institute"/>
            <person name="Smith K."/>
            <person name="Pendleton A."/>
            <person name="Kubisiak T."/>
            <person name="Anderson C."/>
            <person name="Salamov A."/>
            <person name="Aerts A."/>
            <person name="Riley R."/>
            <person name="Clum A."/>
            <person name="Lindquist E."/>
            <person name="Ence D."/>
            <person name="Campbell M."/>
            <person name="Kronenberg Z."/>
            <person name="Feau N."/>
            <person name="Dhillon B."/>
            <person name="Hamelin R."/>
            <person name="Burleigh J."/>
            <person name="Smith J."/>
            <person name="Yandell M."/>
            <person name="Nelson C."/>
            <person name="Grigoriev I."/>
            <person name="Davis J."/>
        </authorList>
    </citation>
    <scope>NUCLEOTIDE SEQUENCE</scope>
    <source>
        <strain evidence="7">G11</strain>
    </source>
</reference>
<dbReference type="Proteomes" id="UP000886653">
    <property type="component" value="Unassembled WGS sequence"/>
</dbReference>
<keyword evidence="2 5" id="KW-0812">Transmembrane</keyword>
<feature type="transmembrane region" description="Helical" evidence="5">
    <location>
        <begin position="342"/>
        <end position="362"/>
    </location>
</feature>
<dbReference type="InterPro" id="IPR004712">
    <property type="entry name" value="Na+/H+_antiporter_fungi"/>
</dbReference>
<dbReference type="InterPro" id="IPR006153">
    <property type="entry name" value="Cation/H_exchanger_TM"/>
</dbReference>
<dbReference type="GO" id="GO:0042391">
    <property type="term" value="P:regulation of membrane potential"/>
    <property type="evidence" value="ECO:0007669"/>
    <property type="project" value="InterPro"/>
</dbReference>
<dbReference type="GO" id="GO:0120029">
    <property type="term" value="P:proton export across plasma membrane"/>
    <property type="evidence" value="ECO:0007669"/>
    <property type="project" value="InterPro"/>
</dbReference>
<dbReference type="PANTHER" id="PTHR31382:SF1">
    <property type="entry name" value="SODIUM ION_PROTON EXCHANGER (EUROFUNG)"/>
    <property type="match status" value="1"/>
</dbReference>
<gene>
    <name evidence="7" type="ORF">CROQUDRAFT_651384</name>
</gene>
<dbReference type="Gene3D" id="6.10.140.1330">
    <property type="match status" value="1"/>
</dbReference>
<evidence type="ECO:0000256" key="2">
    <source>
        <dbReference type="ARBA" id="ARBA00022692"/>
    </source>
</evidence>
<comment type="caution">
    <text evidence="7">The sequence shown here is derived from an EMBL/GenBank/DDBJ whole genome shotgun (WGS) entry which is preliminary data.</text>
</comment>
<dbReference type="EMBL" id="MU167214">
    <property type="protein sequence ID" value="KAG0151177.1"/>
    <property type="molecule type" value="Genomic_DNA"/>
</dbReference>
<feature type="transmembrane region" description="Helical" evidence="5">
    <location>
        <begin position="312"/>
        <end position="330"/>
    </location>
</feature>
<proteinExistence type="predicted"/>
<dbReference type="AlphaFoldDB" id="A0A9P6TG77"/>
<feature type="transmembrane region" description="Helical" evidence="5">
    <location>
        <begin position="253"/>
        <end position="273"/>
    </location>
</feature>
<dbReference type="GO" id="GO:0036376">
    <property type="term" value="P:sodium ion export across plasma membrane"/>
    <property type="evidence" value="ECO:0007669"/>
    <property type="project" value="InterPro"/>
</dbReference>
<feature type="transmembrane region" description="Helical" evidence="5">
    <location>
        <begin position="412"/>
        <end position="434"/>
    </location>
</feature>
<evidence type="ECO:0000256" key="5">
    <source>
        <dbReference type="SAM" id="Phobius"/>
    </source>
</evidence>
<name>A0A9P6TG77_9BASI</name>
<evidence type="ECO:0000256" key="3">
    <source>
        <dbReference type="ARBA" id="ARBA00022989"/>
    </source>
</evidence>
<keyword evidence="8" id="KW-1185">Reference proteome</keyword>
<evidence type="ECO:0000256" key="1">
    <source>
        <dbReference type="ARBA" id="ARBA00004141"/>
    </source>
</evidence>
<dbReference type="PANTHER" id="PTHR31382">
    <property type="entry name" value="NA(+)/H(+) ANTIPORTER"/>
    <property type="match status" value="1"/>
</dbReference>
<feature type="transmembrane region" description="Helical" evidence="5">
    <location>
        <begin position="12"/>
        <end position="29"/>
    </location>
</feature>
<dbReference type="GO" id="GO:0015385">
    <property type="term" value="F:sodium:proton antiporter activity"/>
    <property type="evidence" value="ECO:0007669"/>
    <property type="project" value="InterPro"/>
</dbReference>
<sequence length="460" mass="50721">MVSIDLDLSDTSKALAVLGFYIVIIGLFTKPLKTKFYLSDSLIATIIGIIVGPISANWISPLDWNSNDEETKNVLTYEFMRISIGIQVFFCGIDLPKFYFKKSWKSLCYLIGPTMTFTWLIVSLIIWSIIPNLKVLDALVIGACIAPTDPVLANAIAKGPYAETNIPERVRNLLAAESGANDGLGAPFIYLAIYLLRGHIGHVSTREAVSDWFVKVIVYQVAFGVCVGIFLGFVARKILRLLNALELIDHESILLYALGLPFLLLGVTGMLGMDDILVCFVAANSFNWDGYYATETHALTGKVPLQDVIDNLLNSTLFIYIATIIPWSDFSNSSLGLSPSKLFLLTIIIIFIKRLPMIAISFKLIPDVQSIKDVFFVGWFGPIGVGAVYYSQVGLREVPVSETHLRSVLVPVVMFSVLVSIFVYAVSVPILYFGSILKNRFLPKKTSLPSRYSSSIAATV</sequence>
<feature type="transmembrane region" description="Helical" evidence="5">
    <location>
        <begin position="212"/>
        <end position="233"/>
    </location>
</feature>
<feature type="transmembrane region" description="Helical" evidence="5">
    <location>
        <begin position="107"/>
        <end position="130"/>
    </location>
</feature>
<evidence type="ECO:0000259" key="6">
    <source>
        <dbReference type="Pfam" id="PF00999"/>
    </source>
</evidence>
<feature type="transmembrane region" description="Helical" evidence="5">
    <location>
        <begin position="183"/>
        <end position="200"/>
    </location>
</feature>
<dbReference type="OrthoDB" id="2190219at2759"/>
<feature type="domain" description="Cation/H+ exchanger transmembrane" evidence="6">
    <location>
        <begin position="28"/>
        <end position="420"/>
    </location>
</feature>
<dbReference type="GO" id="GO:0005886">
    <property type="term" value="C:plasma membrane"/>
    <property type="evidence" value="ECO:0007669"/>
    <property type="project" value="InterPro"/>
</dbReference>
<evidence type="ECO:0000256" key="4">
    <source>
        <dbReference type="ARBA" id="ARBA00023136"/>
    </source>
</evidence>
<feature type="transmembrane region" description="Helical" evidence="5">
    <location>
        <begin position="374"/>
        <end position="392"/>
    </location>
</feature>
<accession>A0A9P6TG77</accession>
<organism evidence="7 8">
    <name type="scientific">Cronartium quercuum f. sp. fusiforme G11</name>
    <dbReference type="NCBI Taxonomy" id="708437"/>
    <lineage>
        <taxon>Eukaryota</taxon>
        <taxon>Fungi</taxon>
        <taxon>Dikarya</taxon>
        <taxon>Basidiomycota</taxon>
        <taxon>Pucciniomycotina</taxon>
        <taxon>Pucciniomycetes</taxon>
        <taxon>Pucciniales</taxon>
        <taxon>Coleosporiaceae</taxon>
        <taxon>Cronartium</taxon>
    </lineage>
</organism>